<keyword evidence="2" id="KW-1185">Reference proteome</keyword>
<protein>
    <submittedName>
        <fullName evidence="1">Com family DNA-binding transcriptional regulator</fullName>
    </submittedName>
</protein>
<organism evidence="1 2">
    <name type="scientific">Feifania hominis</name>
    <dbReference type="NCBI Taxonomy" id="2763660"/>
    <lineage>
        <taxon>Bacteria</taxon>
        <taxon>Bacillati</taxon>
        <taxon>Bacillota</taxon>
        <taxon>Clostridia</taxon>
        <taxon>Eubacteriales</taxon>
        <taxon>Feifaniaceae</taxon>
        <taxon>Feifania</taxon>
    </lineage>
</organism>
<accession>A0A926DFI0</accession>
<evidence type="ECO:0000313" key="2">
    <source>
        <dbReference type="Proteomes" id="UP000620366"/>
    </source>
</evidence>
<dbReference type="Proteomes" id="UP000620366">
    <property type="component" value="Unassembled WGS sequence"/>
</dbReference>
<dbReference type="InterPro" id="IPR019294">
    <property type="entry name" value="Translation_reg_Com"/>
</dbReference>
<sequence length="45" mass="5228">MLEIRCEHCGRLLGFFLGRAQIKCPRCKRINTIDTERQRAPVAAR</sequence>
<dbReference type="Pfam" id="PF10122">
    <property type="entry name" value="Zn_ribbon_Com"/>
    <property type="match status" value="1"/>
</dbReference>
<keyword evidence="1" id="KW-0238">DNA-binding</keyword>
<dbReference type="EMBL" id="JACRSP010000004">
    <property type="protein sequence ID" value="MBC8536887.1"/>
    <property type="molecule type" value="Genomic_DNA"/>
</dbReference>
<dbReference type="GO" id="GO:0003677">
    <property type="term" value="F:DNA binding"/>
    <property type="evidence" value="ECO:0007669"/>
    <property type="project" value="UniProtKB-KW"/>
</dbReference>
<evidence type="ECO:0000313" key="1">
    <source>
        <dbReference type="EMBL" id="MBC8536887.1"/>
    </source>
</evidence>
<dbReference type="NCBIfam" id="TIGR01053">
    <property type="entry name" value="LSD1"/>
    <property type="match status" value="1"/>
</dbReference>
<name>A0A926DFI0_9FIRM</name>
<comment type="caution">
    <text evidence="1">The sequence shown here is derived from an EMBL/GenBank/DDBJ whole genome shotgun (WGS) entry which is preliminary data.</text>
</comment>
<gene>
    <name evidence="1" type="ORF">H8695_09325</name>
</gene>
<proteinExistence type="predicted"/>
<reference evidence="1" key="1">
    <citation type="submission" date="2020-08" db="EMBL/GenBank/DDBJ databases">
        <title>Genome public.</title>
        <authorList>
            <person name="Liu C."/>
            <person name="Sun Q."/>
        </authorList>
    </citation>
    <scope>NUCLEOTIDE SEQUENCE</scope>
    <source>
        <strain evidence="1">BX7</strain>
    </source>
</reference>
<dbReference type="RefSeq" id="WP_430413292.1">
    <property type="nucleotide sequence ID" value="NZ_JACRSP010000004.1"/>
</dbReference>
<dbReference type="AlphaFoldDB" id="A0A926DFI0"/>